<evidence type="ECO:0000256" key="1">
    <source>
        <dbReference type="SAM" id="Phobius"/>
    </source>
</evidence>
<keyword evidence="1" id="KW-1133">Transmembrane helix</keyword>
<keyword evidence="3" id="KW-1185">Reference proteome</keyword>
<reference evidence="2 3" key="1">
    <citation type="submission" date="2018-07" db="EMBL/GenBank/DDBJ databases">
        <title>Section-level genome sequencing of Aspergillus section Nigri to investigate inter- and intra-species variation.</title>
        <authorList>
            <consortium name="DOE Joint Genome Institute"/>
            <person name="Vesth T.C."/>
            <person name="Nybo J.L."/>
            <person name="Theobald S."/>
            <person name="Frisvad J.C."/>
            <person name="Larsen T.O."/>
            <person name="Nielsen K.F."/>
            <person name="Hoof J.B."/>
            <person name="Brandl J."/>
            <person name="Salamov A."/>
            <person name="Riley R."/>
            <person name="Gladden J.M."/>
            <person name="Phatale P."/>
            <person name="Nielsen M.T."/>
            <person name="Lyhne E.K."/>
            <person name="Kogle M.E."/>
            <person name="Strasser K."/>
            <person name="McDonnell E."/>
            <person name="Barry K."/>
            <person name="Clum A."/>
            <person name="Chen C."/>
            <person name="Nolan M."/>
            <person name="Sandor L."/>
            <person name="Kuo A."/>
            <person name="Lipzen A."/>
            <person name="Hainaut M."/>
            <person name="Drula E."/>
            <person name="Tsang A."/>
            <person name="Magnuson J.K."/>
            <person name="Henrissat B."/>
            <person name="Wiebenga A."/>
            <person name="Simmons B.A."/>
            <person name="Makela M.R."/>
            <person name="De vries R.P."/>
            <person name="Grigoriev I.V."/>
            <person name="Mortensen U.H."/>
            <person name="Baker S.E."/>
            <person name="Andersen M.R."/>
        </authorList>
    </citation>
    <scope>NUCLEOTIDE SEQUENCE [LARGE SCALE GENOMIC DNA]</scope>
    <source>
        <strain evidence="2 3">ATCC 13157</strain>
    </source>
</reference>
<gene>
    <name evidence="2" type="ORF">M752DRAFT_19480</name>
</gene>
<dbReference type="EMBL" id="KZ851854">
    <property type="protein sequence ID" value="RDK41756.1"/>
    <property type="molecule type" value="Genomic_DNA"/>
</dbReference>
<feature type="transmembrane region" description="Helical" evidence="1">
    <location>
        <begin position="50"/>
        <end position="73"/>
    </location>
</feature>
<dbReference type="AlphaFoldDB" id="A0A370PHT0"/>
<name>A0A370PHT0_ASPPH</name>
<keyword evidence="1" id="KW-0472">Membrane</keyword>
<evidence type="ECO:0000313" key="3">
    <source>
        <dbReference type="Proteomes" id="UP000254937"/>
    </source>
</evidence>
<keyword evidence="1" id="KW-0812">Transmembrane</keyword>
<evidence type="ECO:0000313" key="2">
    <source>
        <dbReference type="EMBL" id="RDK41756.1"/>
    </source>
</evidence>
<accession>A0A370PHT0</accession>
<proteinExistence type="predicted"/>
<protein>
    <submittedName>
        <fullName evidence="2">Uncharacterized protein</fullName>
    </submittedName>
</protein>
<dbReference type="Proteomes" id="UP000254937">
    <property type="component" value="Unassembled WGS sequence"/>
</dbReference>
<sequence length="104" mass="11844">MTRVRDFTHRVTSMISNLRIGKLWMQRGIPSSPAPFCLCSRGTTLLIFRCAIPVWSEIVVGVLFQMPMIWYAWLSKSCYCSFAFLSFQTSARTLGGHHRACNPP</sequence>
<organism evidence="2 3">
    <name type="scientific">Aspergillus phoenicis ATCC 13157</name>
    <dbReference type="NCBI Taxonomy" id="1353007"/>
    <lineage>
        <taxon>Eukaryota</taxon>
        <taxon>Fungi</taxon>
        <taxon>Dikarya</taxon>
        <taxon>Ascomycota</taxon>
        <taxon>Pezizomycotina</taxon>
        <taxon>Eurotiomycetes</taxon>
        <taxon>Eurotiomycetidae</taxon>
        <taxon>Eurotiales</taxon>
        <taxon>Aspergillaceae</taxon>
        <taxon>Aspergillus</taxon>
    </lineage>
</organism>